<dbReference type="PANTHER" id="PTHR11122:SF15">
    <property type="entry name" value="PROTEIN NDH-DEPENDENT CYCLIC ELECTRON FLOW 5"/>
    <property type="match status" value="1"/>
</dbReference>
<protein>
    <recommendedName>
        <fullName evidence="4">NDH-dependent cyclic electron flow 5</fullName>
    </recommendedName>
</protein>
<dbReference type="Proteomes" id="UP001281410">
    <property type="component" value="Unassembled WGS sequence"/>
</dbReference>
<evidence type="ECO:0000256" key="1">
    <source>
        <dbReference type="SAM" id="MobiDB-lite"/>
    </source>
</evidence>
<dbReference type="AlphaFoldDB" id="A0AAE0A124"/>
<sequence>MASLLPFSLPKPNLFKASSSVTSSSLTSSSLTSSPPSTLSLPDNLEEKFGRKGIKFLESNNIPEVELTVRNGSSVRLRIPDAHVTSYKPKVQWTDDGFHELLYTLPADDSSKSRGGIGLVINDTSESASKGSLISTSQWTVKDVDSDAIDALQVELSCSSGALDITYVVSLYPLSMATAVIVKNTGRKAITLTSAILSHLRFKKRGGAGIHGLQGCSYCRHPPPPSPFELLSPSEAMKTESSGWFSSDPVEKTGSWSVQDVPFTVLNDKLSRVYAAPPAERSKAFYKTPPSKYEAMDQGRELFFRMIRMGFEDIYLGSPGSFSDKYGKEYFICTGPASMLVPVVVQPDEKWKGAQVIEHDNFSVFSPNLSTIFSSKATKLSPSYQPTNLFFFNALQPNSIKREFPMPPSVAAPFPYQQSPINVDYLEEEFSGHGVTFEDVGGTCVATITLENGSTATLMLPRGLITSYKAPMWHGGSVELLHTVVSGGEDGGAVVQGGVSMEFSCLSDGGVLWSPCDWSLWDIRGNPQESIQVELISRDTEDMIEIKNIVNLQESCLSSELVVSNLKSSPLQLTGCVISHLTVSTPEATYAVGLEGSNFFNRSPLSSDFLIIPPDIPQEKMFNISQLWSQMRLLSGTGAASEIKGDELEGRLVESEDGNGRIYTSAPTYLTVIDRGRRNSIIAGRSGFDEVYMFSPGSSHEFYSKYSYICIGPSAMLKPIILKPGEVWRGGQHLQNPNL</sequence>
<accession>A0AAE0A124</accession>
<organism evidence="2 3">
    <name type="scientific">Dipteronia sinensis</name>
    <dbReference type="NCBI Taxonomy" id="43782"/>
    <lineage>
        <taxon>Eukaryota</taxon>
        <taxon>Viridiplantae</taxon>
        <taxon>Streptophyta</taxon>
        <taxon>Embryophyta</taxon>
        <taxon>Tracheophyta</taxon>
        <taxon>Spermatophyta</taxon>
        <taxon>Magnoliopsida</taxon>
        <taxon>eudicotyledons</taxon>
        <taxon>Gunneridae</taxon>
        <taxon>Pentapetalae</taxon>
        <taxon>rosids</taxon>
        <taxon>malvids</taxon>
        <taxon>Sapindales</taxon>
        <taxon>Sapindaceae</taxon>
        <taxon>Hippocastanoideae</taxon>
        <taxon>Acereae</taxon>
        <taxon>Dipteronia</taxon>
    </lineage>
</organism>
<dbReference type="GO" id="GO:0005737">
    <property type="term" value="C:cytoplasm"/>
    <property type="evidence" value="ECO:0007669"/>
    <property type="project" value="TreeGrafter"/>
</dbReference>
<dbReference type="GO" id="GO:0047938">
    <property type="term" value="F:glucose-6-phosphate 1-epimerase activity"/>
    <property type="evidence" value="ECO:0007669"/>
    <property type="project" value="TreeGrafter"/>
</dbReference>
<dbReference type="EMBL" id="JANJYJ010000007">
    <property type="protein sequence ID" value="KAK3198061.1"/>
    <property type="molecule type" value="Genomic_DNA"/>
</dbReference>
<keyword evidence="3" id="KW-1185">Reference proteome</keyword>
<dbReference type="GO" id="GO:0030246">
    <property type="term" value="F:carbohydrate binding"/>
    <property type="evidence" value="ECO:0007669"/>
    <property type="project" value="InterPro"/>
</dbReference>
<dbReference type="GO" id="GO:0005975">
    <property type="term" value="P:carbohydrate metabolic process"/>
    <property type="evidence" value="ECO:0007669"/>
    <property type="project" value="InterPro"/>
</dbReference>
<dbReference type="InterPro" id="IPR014718">
    <property type="entry name" value="GH-type_carb-bd"/>
</dbReference>
<evidence type="ECO:0000313" key="3">
    <source>
        <dbReference type="Proteomes" id="UP001281410"/>
    </source>
</evidence>
<evidence type="ECO:0000313" key="2">
    <source>
        <dbReference type="EMBL" id="KAK3198061.1"/>
    </source>
</evidence>
<comment type="caution">
    <text evidence="2">The sequence shown here is derived from an EMBL/GenBank/DDBJ whole genome shotgun (WGS) entry which is preliminary data.</text>
</comment>
<evidence type="ECO:0008006" key="4">
    <source>
        <dbReference type="Google" id="ProtNLM"/>
    </source>
</evidence>
<dbReference type="Gene3D" id="2.70.98.10">
    <property type="match status" value="2"/>
</dbReference>
<dbReference type="PANTHER" id="PTHR11122">
    <property type="entry name" value="APOSPORY-ASSOCIATED PROTEIN C-RELATED"/>
    <property type="match status" value="1"/>
</dbReference>
<reference evidence="2" key="1">
    <citation type="journal article" date="2023" name="Plant J.">
        <title>Genome sequences and population genomics provide insights into the demographic history, inbreeding, and mutation load of two 'living fossil' tree species of Dipteronia.</title>
        <authorList>
            <person name="Feng Y."/>
            <person name="Comes H.P."/>
            <person name="Chen J."/>
            <person name="Zhu S."/>
            <person name="Lu R."/>
            <person name="Zhang X."/>
            <person name="Li P."/>
            <person name="Qiu J."/>
            <person name="Olsen K.M."/>
            <person name="Qiu Y."/>
        </authorList>
    </citation>
    <scope>NUCLEOTIDE SEQUENCE</scope>
    <source>
        <strain evidence="2">NBL</strain>
    </source>
</reference>
<proteinExistence type="predicted"/>
<dbReference type="SUPFAM" id="SSF74650">
    <property type="entry name" value="Galactose mutarotase-like"/>
    <property type="match status" value="2"/>
</dbReference>
<name>A0AAE0A124_9ROSI</name>
<feature type="compositionally biased region" description="Low complexity" evidence="1">
    <location>
        <begin position="24"/>
        <end position="42"/>
    </location>
</feature>
<dbReference type="InterPro" id="IPR011013">
    <property type="entry name" value="Gal_mutarotase_sf_dom"/>
</dbReference>
<feature type="region of interest" description="Disordered" evidence="1">
    <location>
        <begin position="24"/>
        <end position="43"/>
    </location>
</feature>
<gene>
    <name evidence="2" type="ORF">Dsin_021476</name>
</gene>